<evidence type="ECO:0000313" key="2">
    <source>
        <dbReference type="Proteomes" id="UP001159363"/>
    </source>
</evidence>
<name>A0ABQ9HLY9_9NEOP</name>
<protein>
    <submittedName>
        <fullName evidence="1">Uncharacterized protein</fullName>
    </submittedName>
</protein>
<accession>A0ABQ9HLY9</accession>
<gene>
    <name evidence="1" type="ORF">PR048_011576</name>
</gene>
<comment type="caution">
    <text evidence="1">The sequence shown here is derived from an EMBL/GenBank/DDBJ whole genome shotgun (WGS) entry which is preliminary data.</text>
</comment>
<keyword evidence="2" id="KW-1185">Reference proteome</keyword>
<proteinExistence type="predicted"/>
<dbReference type="Proteomes" id="UP001159363">
    <property type="component" value="Chromosome X"/>
</dbReference>
<dbReference type="EMBL" id="JARBHB010000004">
    <property type="protein sequence ID" value="KAJ8885379.1"/>
    <property type="molecule type" value="Genomic_DNA"/>
</dbReference>
<evidence type="ECO:0000313" key="1">
    <source>
        <dbReference type="EMBL" id="KAJ8885379.1"/>
    </source>
</evidence>
<sequence length="28" mass="3156">MQNQKSEVAECQVSKAWLPVLLHPTCSK</sequence>
<organism evidence="1 2">
    <name type="scientific">Dryococelus australis</name>
    <dbReference type="NCBI Taxonomy" id="614101"/>
    <lineage>
        <taxon>Eukaryota</taxon>
        <taxon>Metazoa</taxon>
        <taxon>Ecdysozoa</taxon>
        <taxon>Arthropoda</taxon>
        <taxon>Hexapoda</taxon>
        <taxon>Insecta</taxon>
        <taxon>Pterygota</taxon>
        <taxon>Neoptera</taxon>
        <taxon>Polyneoptera</taxon>
        <taxon>Phasmatodea</taxon>
        <taxon>Verophasmatodea</taxon>
        <taxon>Anareolatae</taxon>
        <taxon>Phasmatidae</taxon>
        <taxon>Eurycanthinae</taxon>
        <taxon>Dryococelus</taxon>
    </lineage>
</organism>
<reference evidence="1 2" key="1">
    <citation type="submission" date="2023-02" db="EMBL/GenBank/DDBJ databases">
        <title>LHISI_Scaffold_Assembly.</title>
        <authorList>
            <person name="Stuart O.P."/>
            <person name="Cleave R."/>
            <person name="Magrath M.J.L."/>
            <person name="Mikheyev A.S."/>
        </authorList>
    </citation>
    <scope>NUCLEOTIDE SEQUENCE [LARGE SCALE GENOMIC DNA]</scope>
    <source>
        <strain evidence="1">Daus_M_001</strain>
        <tissue evidence="1">Leg muscle</tissue>
    </source>
</reference>